<evidence type="ECO:0000256" key="4">
    <source>
        <dbReference type="ARBA" id="ARBA00022801"/>
    </source>
</evidence>
<evidence type="ECO:0000256" key="1">
    <source>
        <dbReference type="ARBA" id="ARBA00001641"/>
    </source>
</evidence>
<reference evidence="15 16" key="1">
    <citation type="submission" date="2018-10" db="EMBL/GenBank/DDBJ databases">
        <title>Genome sequence of Verticillium nonalfalfae VnAa140.</title>
        <authorList>
            <person name="Stajich J.E."/>
            <person name="Kasson M.T."/>
        </authorList>
    </citation>
    <scope>NUCLEOTIDE SEQUENCE [LARGE SCALE GENOMIC DNA]</scope>
    <source>
        <strain evidence="15 16">VnAa140</strain>
    </source>
</reference>
<evidence type="ECO:0000256" key="5">
    <source>
        <dbReference type="ARBA" id="ARBA00023001"/>
    </source>
</evidence>
<evidence type="ECO:0000256" key="12">
    <source>
        <dbReference type="SAM" id="MobiDB-lite"/>
    </source>
</evidence>
<dbReference type="Pfam" id="PF00840">
    <property type="entry name" value="Glyco_hydro_7"/>
    <property type="match status" value="1"/>
</dbReference>
<dbReference type="GO" id="GO:0030248">
    <property type="term" value="F:cellulose binding"/>
    <property type="evidence" value="ECO:0007669"/>
    <property type="project" value="InterPro"/>
</dbReference>
<keyword evidence="10 11" id="KW-0624">Polysaccharide degradation</keyword>
<dbReference type="GO" id="GO:0005576">
    <property type="term" value="C:extracellular region"/>
    <property type="evidence" value="ECO:0007669"/>
    <property type="project" value="InterPro"/>
</dbReference>
<evidence type="ECO:0000256" key="3">
    <source>
        <dbReference type="ARBA" id="ARBA00022729"/>
    </source>
</evidence>
<dbReference type="InterPro" id="IPR000254">
    <property type="entry name" value="CBD"/>
</dbReference>
<dbReference type="InterPro" id="IPR037019">
    <property type="entry name" value="Glyco_hydro_7_sf"/>
</dbReference>
<dbReference type="PRINTS" id="PR00734">
    <property type="entry name" value="GLHYDRLASE7"/>
</dbReference>
<dbReference type="PROSITE" id="PS51164">
    <property type="entry name" value="CBM1_2"/>
    <property type="match status" value="1"/>
</dbReference>
<dbReference type="GeneID" id="39605996"/>
<comment type="similarity">
    <text evidence="2 11">Belongs to the glycosyl hydrolase 7 (cellulase C) family.</text>
</comment>
<dbReference type="InterPro" id="IPR013320">
    <property type="entry name" value="ConA-like_dom_sf"/>
</dbReference>
<organism evidence="15 16">
    <name type="scientific">Verticillium nonalfalfae</name>
    <dbReference type="NCBI Taxonomy" id="1051616"/>
    <lineage>
        <taxon>Eukaryota</taxon>
        <taxon>Fungi</taxon>
        <taxon>Dikarya</taxon>
        <taxon>Ascomycota</taxon>
        <taxon>Pezizomycotina</taxon>
        <taxon>Sordariomycetes</taxon>
        <taxon>Hypocreomycetidae</taxon>
        <taxon>Glomerellales</taxon>
        <taxon>Plectosphaerellaceae</taxon>
        <taxon>Verticillium</taxon>
    </lineage>
</organism>
<evidence type="ECO:0000256" key="9">
    <source>
        <dbReference type="ARBA" id="ARBA00023295"/>
    </source>
</evidence>
<feature type="signal peptide" evidence="13">
    <location>
        <begin position="1"/>
        <end position="17"/>
    </location>
</feature>
<keyword evidence="7" id="KW-0325">Glycoprotein</keyword>
<dbReference type="GO" id="GO:0016162">
    <property type="term" value="F:cellulose 1,4-beta-cellobiosidase activity"/>
    <property type="evidence" value="ECO:0007669"/>
    <property type="project" value="UniProtKB-EC"/>
</dbReference>
<evidence type="ECO:0000256" key="2">
    <source>
        <dbReference type="ARBA" id="ARBA00006044"/>
    </source>
</evidence>
<comment type="caution">
    <text evidence="15">The sequence shown here is derived from an EMBL/GenBank/DDBJ whole genome shotgun (WGS) entry which is preliminary data.</text>
</comment>
<gene>
    <name evidence="15" type="ORF">D7B24_002307</name>
</gene>
<feature type="region of interest" description="Disordered" evidence="12">
    <location>
        <begin position="445"/>
        <end position="506"/>
    </location>
</feature>
<dbReference type="RefSeq" id="XP_028491312.1">
    <property type="nucleotide sequence ID" value="XM_028636518.1"/>
</dbReference>
<dbReference type="PANTHER" id="PTHR33753">
    <property type="entry name" value="1,4-BETA-D-GLUCAN CELLOBIOHYDROLASE B"/>
    <property type="match status" value="1"/>
</dbReference>
<dbReference type="GO" id="GO:0030245">
    <property type="term" value="P:cellulose catabolic process"/>
    <property type="evidence" value="ECO:0007669"/>
    <property type="project" value="UniProtKB-KW"/>
</dbReference>
<evidence type="ECO:0000256" key="11">
    <source>
        <dbReference type="RuleBase" id="RU361164"/>
    </source>
</evidence>
<accession>A0A3M9XYT5</accession>
<dbReference type="SUPFAM" id="SSF49899">
    <property type="entry name" value="Concanavalin A-like lectins/glucanases"/>
    <property type="match status" value="1"/>
</dbReference>
<dbReference type="Pfam" id="PF00734">
    <property type="entry name" value="CBM_1"/>
    <property type="match status" value="1"/>
</dbReference>
<dbReference type="AlphaFoldDB" id="A0A3M9XYT5"/>
<feature type="region of interest" description="Disordered" evidence="12">
    <location>
        <begin position="404"/>
        <end position="428"/>
    </location>
</feature>
<dbReference type="InterPro" id="IPR001722">
    <property type="entry name" value="Glyco_hydro_7"/>
</dbReference>
<dbReference type="CDD" id="cd07999">
    <property type="entry name" value="GH7_CBH_EG"/>
    <property type="match status" value="1"/>
</dbReference>
<name>A0A3M9XYT5_9PEZI</name>
<evidence type="ECO:0000313" key="16">
    <source>
        <dbReference type="Proteomes" id="UP000267145"/>
    </source>
</evidence>
<sequence length="533" mass="57144">MKTAILSGLSLLAVAMAQQVGTEEPEVHPKITWKRCTGTNGSNCATVNGEIVIDANWRWAHNVGGYQNCFDGNDWTGLCTGAEDCAKNCAVEGANYGATYGVSTSGDALTLKFVTQHNFGTNIGSRTYLMENESKYQMFTLNNNELAFDVDLSTIPCGMNSALYLVPMKSDGGLSDEPNNKAGAKYGTGYCDAQCARDLKFINGKGNIVGWEPSPTDDNAGVGAMGSCCAEIDIWESNRESFAFTPHACKNNSYHVCTDTTCGGTYSEDRYGGGCDANGCDYNPYRLGNTEFYGTGKTVDTRSKFTVISRFRDNVSEQVFIQNGNVIVPPKPTLAGLTQFNAAITPEFCTAYPTIFGDRNRHDEIGGHTQLNAAYRLPMVLVLSVWADHFANMLWLDSIYPPERRGEPGVARGRCPETGRTPADVIRNHPNASVTWSNIRFGPIGSTHNTSGAVSPPVTPPSSTTRPVTPPTTTTRAATTTTRVAPPTTTTASTGGPTAPKWGQCGGQGWTGPTVCAAGSTCQAQNQWYSQCL</sequence>
<evidence type="ECO:0000256" key="6">
    <source>
        <dbReference type="ARBA" id="ARBA00023157"/>
    </source>
</evidence>
<evidence type="ECO:0000256" key="8">
    <source>
        <dbReference type="ARBA" id="ARBA00023277"/>
    </source>
</evidence>
<dbReference type="PANTHER" id="PTHR33753:SF2">
    <property type="entry name" value="GLYCOSIDE HYDROLASE FAMILY 7 PROTEIN"/>
    <property type="match status" value="1"/>
</dbReference>
<keyword evidence="3 13" id="KW-0732">Signal</keyword>
<evidence type="ECO:0000259" key="14">
    <source>
        <dbReference type="PROSITE" id="PS51164"/>
    </source>
</evidence>
<keyword evidence="16" id="KW-1185">Reference proteome</keyword>
<keyword evidence="8" id="KW-0119">Carbohydrate metabolism</keyword>
<keyword evidence="9 11" id="KW-0326">Glycosidase</keyword>
<evidence type="ECO:0000256" key="7">
    <source>
        <dbReference type="ARBA" id="ARBA00023180"/>
    </source>
</evidence>
<keyword evidence="5 11" id="KW-0136">Cellulose degradation</keyword>
<dbReference type="EMBL" id="RBVV01000154">
    <property type="protein sequence ID" value="RNJ53154.1"/>
    <property type="molecule type" value="Genomic_DNA"/>
</dbReference>
<dbReference type="InterPro" id="IPR035971">
    <property type="entry name" value="CBD_sf"/>
</dbReference>
<evidence type="ECO:0000256" key="13">
    <source>
        <dbReference type="SAM" id="SignalP"/>
    </source>
</evidence>
<dbReference type="EC" id="3.2.1.-" evidence="11"/>
<feature type="chain" id="PRO_5018123176" description="Glucanase" evidence="13">
    <location>
        <begin position="18"/>
        <end position="533"/>
    </location>
</feature>
<feature type="domain" description="CBM1" evidence="14">
    <location>
        <begin position="497"/>
        <end position="533"/>
    </location>
</feature>
<keyword evidence="6" id="KW-1015">Disulfide bond</keyword>
<comment type="catalytic activity">
    <reaction evidence="1">
        <text>Hydrolysis of (1-&gt;4)-beta-D-glucosidic linkages in cellulose and cellotetraose, releasing cellobiose from the non-reducing ends of the chains.</text>
        <dbReference type="EC" id="3.2.1.91"/>
    </reaction>
</comment>
<dbReference type="Proteomes" id="UP000267145">
    <property type="component" value="Unassembled WGS sequence"/>
</dbReference>
<dbReference type="SUPFAM" id="SSF57180">
    <property type="entry name" value="Cellulose-binding domain"/>
    <property type="match status" value="1"/>
</dbReference>
<proteinExistence type="inferred from homology"/>
<protein>
    <recommendedName>
        <fullName evidence="11">Glucanase</fullName>
        <ecNumber evidence="11">3.2.1.-</ecNumber>
    </recommendedName>
</protein>
<dbReference type="Gene3D" id="2.70.100.10">
    <property type="entry name" value="Glycoside hydrolase, family 7, domain"/>
    <property type="match status" value="1"/>
</dbReference>
<dbReference type="SMART" id="SM00236">
    <property type="entry name" value="fCBD"/>
    <property type="match status" value="1"/>
</dbReference>
<dbReference type="STRING" id="1051616.A0A3M9XYT5"/>
<evidence type="ECO:0000256" key="10">
    <source>
        <dbReference type="ARBA" id="ARBA00023326"/>
    </source>
</evidence>
<evidence type="ECO:0000313" key="15">
    <source>
        <dbReference type="EMBL" id="RNJ53154.1"/>
    </source>
</evidence>
<keyword evidence="4 11" id="KW-0378">Hydrolase</keyword>
<dbReference type="PROSITE" id="PS00562">
    <property type="entry name" value="CBM1_1"/>
    <property type="match status" value="1"/>
</dbReference>
<feature type="compositionally biased region" description="Low complexity" evidence="12">
    <location>
        <begin position="450"/>
        <end position="500"/>
    </location>
</feature>